<dbReference type="GO" id="GO:0005886">
    <property type="term" value="C:plasma membrane"/>
    <property type="evidence" value="ECO:0007669"/>
    <property type="project" value="TreeGrafter"/>
</dbReference>
<dbReference type="Pfam" id="PF02447">
    <property type="entry name" value="GntP_permease"/>
    <property type="match status" value="1"/>
</dbReference>
<name>A0A7X6ME76_9ACTN</name>
<evidence type="ECO:0000256" key="1">
    <source>
        <dbReference type="SAM" id="Phobius"/>
    </source>
</evidence>
<reference evidence="2 3" key="1">
    <citation type="submission" date="2020-04" db="EMBL/GenBank/DDBJ databases">
        <title>MicrobeNet Type strains.</title>
        <authorList>
            <person name="Nicholson A.C."/>
        </authorList>
    </citation>
    <scope>NUCLEOTIDE SEQUENCE [LARGE SCALE GENOMIC DNA]</scope>
    <source>
        <strain evidence="2 3">ATCC 23612</strain>
    </source>
</reference>
<feature type="transmembrane region" description="Helical" evidence="1">
    <location>
        <begin position="433"/>
        <end position="455"/>
    </location>
</feature>
<keyword evidence="1" id="KW-0472">Membrane</keyword>
<keyword evidence="3" id="KW-1185">Reference proteome</keyword>
<sequence length="460" mass="46520">MPDIYTLLAFLAAIAVLVLLIARFKVHPVATLFIVVVALGLVLGMGGTGTVELVTTGFGNTLASVGLLIIFGCVLGKMLELSGAALKITETALKLFSQNKVPWAIALASTVLGIPLIADTAVVMLIPIVSALAYRTGISMMKLGPILYLGAYVMTSVVPPGPGPLASASLLGVSTGEAILYGLMVGIPGVVAATVYLSRTRTHVPPKPEFVEHLAAGSGGSATGPSGGGDSVTGTEAPATVGLFGSLVPILAPIALIVFASLAGPALPEGAWITEAVLFVGEPTVALFLACLLALPLFRGRWHDKSTLNDLFEAGLRIAAMPIALTGVGGALATIIRETGVAESVASGIESTGLSPVIIPFLVAAAVCTITGSNILGVMTSAAIMQPLVSELGLAPIVVYLACATGAQIMKHANSSGFWVTTTLSNMTVGQGIRSIGVASFLSGVTGFLVLNVMIATGVV</sequence>
<accession>A0A7X6ME76</accession>
<dbReference type="GO" id="GO:0015128">
    <property type="term" value="F:gluconate transmembrane transporter activity"/>
    <property type="evidence" value="ECO:0007669"/>
    <property type="project" value="InterPro"/>
</dbReference>
<feature type="transmembrane region" description="Helical" evidence="1">
    <location>
        <begin position="146"/>
        <end position="166"/>
    </location>
</feature>
<keyword evidence="1" id="KW-1133">Transmembrane helix</keyword>
<feature type="transmembrane region" description="Helical" evidence="1">
    <location>
        <begin position="7"/>
        <end position="24"/>
    </location>
</feature>
<gene>
    <name evidence="2" type="ORF">HGB44_17510</name>
</gene>
<dbReference type="RefSeq" id="WP_168444047.1">
    <property type="nucleotide sequence ID" value="NZ_JAAXPG010000016.1"/>
</dbReference>
<feature type="transmembrane region" description="Helical" evidence="1">
    <location>
        <begin position="241"/>
        <end position="264"/>
    </location>
</feature>
<evidence type="ECO:0000313" key="3">
    <source>
        <dbReference type="Proteomes" id="UP000553209"/>
    </source>
</evidence>
<feature type="transmembrane region" description="Helical" evidence="1">
    <location>
        <begin position="357"/>
        <end position="380"/>
    </location>
</feature>
<feature type="transmembrane region" description="Helical" evidence="1">
    <location>
        <begin position="392"/>
        <end position="413"/>
    </location>
</feature>
<dbReference type="EMBL" id="JAAXPG010000016">
    <property type="protein sequence ID" value="NKY99449.1"/>
    <property type="molecule type" value="Genomic_DNA"/>
</dbReference>
<feature type="transmembrane region" description="Helical" evidence="1">
    <location>
        <begin position="178"/>
        <end position="197"/>
    </location>
</feature>
<proteinExistence type="predicted"/>
<protein>
    <submittedName>
        <fullName evidence="2">GntP family permease</fullName>
    </submittedName>
</protein>
<feature type="transmembrane region" description="Helical" evidence="1">
    <location>
        <begin position="276"/>
        <end position="298"/>
    </location>
</feature>
<dbReference type="InterPro" id="IPR003474">
    <property type="entry name" value="Glcn_transporter"/>
</dbReference>
<dbReference type="PANTHER" id="PTHR30354:SF11">
    <property type="entry name" value="PERMEASE"/>
    <property type="match status" value="1"/>
</dbReference>
<comment type="caution">
    <text evidence="2">The sequence shown here is derived from an EMBL/GenBank/DDBJ whole genome shotgun (WGS) entry which is preliminary data.</text>
</comment>
<feature type="transmembrane region" description="Helical" evidence="1">
    <location>
        <begin position="318"/>
        <end position="337"/>
    </location>
</feature>
<evidence type="ECO:0000313" key="2">
    <source>
        <dbReference type="EMBL" id="NKY99449.1"/>
    </source>
</evidence>
<feature type="transmembrane region" description="Helical" evidence="1">
    <location>
        <begin position="30"/>
        <end position="51"/>
    </location>
</feature>
<feature type="transmembrane region" description="Helical" evidence="1">
    <location>
        <begin position="58"/>
        <end position="79"/>
    </location>
</feature>
<feature type="transmembrane region" description="Helical" evidence="1">
    <location>
        <begin position="103"/>
        <end position="134"/>
    </location>
</feature>
<dbReference type="Proteomes" id="UP000553209">
    <property type="component" value="Unassembled WGS sequence"/>
</dbReference>
<organism evidence="2 3">
    <name type="scientific">Nocardiopsis alborubida</name>
    <dbReference type="NCBI Taxonomy" id="146802"/>
    <lineage>
        <taxon>Bacteria</taxon>
        <taxon>Bacillati</taxon>
        <taxon>Actinomycetota</taxon>
        <taxon>Actinomycetes</taxon>
        <taxon>Streptosporangiales</taxon>
        <taxon>Nocardiopsidaceae</taxon>
        <taxon>Nocardiopsis</taxon>
    </lineage>
</organism>
<keyword evidence="1" id="KW-0812">Transmembrane</keyword>
<dbReference type="AlphaFoldDB" id="A0A7X6ME76"/>
<dbReference type="PANTHER" id="PTHR30354">
    <property type="entry name" value="GNT FAMILY GLUCONATE TRANSPORTER"/>
    <property type="match status" value="1"/>
</dbReference>